<keyword evidence="5" id="KW-1185">Reference proteome</keyword>
<dbReference type="InterPro" id="IPR002398">
    <property type="entry name" value="Pept_C14"/>
</dbReference>
<dbReference type="Pfam" id="PF00656">
    <property type="entry name" value="Peptidase_C14"/>
    <property type="match status" value="1"/>
</dbReference>
<evidence type="ECO:0000313" key="5">
    <source>
        <dbReference type="Proteomes" id="UP000594454"/>
    </source>
</evidence>
<dbReference type="Gene3D" id="3.40.50.1460">
    <property type="match status" value="1"/>
</dbReference>
<dbReference type="InterPro" id="IPR029030">
    <property type="entry name" value="Caspase-like_dom_sf"/>
</dbReference>
<dbReference type="PROSITE" id="PS50208">
    <property type="entry name" value="CASPASE_P20"/>
    <property type="match status" value="1"/>
</dbReference>
<protein>
    <recommendedName>
        <fullName evidence="3">Caspase family p20 domain-containing protein</fullName>
    </recommendedName>
</protein>
<dbReference type="GO" id="GO:0006508">
    <property type="term" value="P:proteolysis"/>
    <property type="evidence" value="ECO:0007669"/>
    <property type="project" value="InterPro"/>
</dbReference>
<dbReference type="InterPro" id="IPR011600">
    <property type="entry name" value="Pept_C14_caspase"/>
</dbReference>
<dbReference type="FunCoup" id="A0A7R8UXE7">
    <property type="interactions" value="23"/>
</dbReference>
<dbReference type="SMART" id="SM00115">
    <property type="entry name" value="CASc"/>
    <property type="match status" value="1"/>
</dbReference>
<dbReference type="PRINTS" id="PR00376">
    <property type="entry name" value="IL1BCENZYME"/>
</dbReference>
<evidence type="ECO:0000313" key="4">
    <source>
        <dbReference type="EMBL" id="CAD7088864.1"/>
    </source>
</evidence>
<dbReference type="OrthoDB" id="6114029at2759"/>
<dbReference type="GO" id="GO:0006915">
    <property type="term" value="P:apoptotic process"/>
    <property type="evidence" value="ECO:0007669"/>
    <property type="project" value="TreeGrafter"/>
</dbReference>
<dbReference type="EMBL" id="LR899012">
    <property type="protein sequence ID" value="CAD7088864.1"/>
    <property type="molecule type" value="Genomic_DNA"/>
</dbReference>
<dbReference type="SUPFAM" id="SSF52129">
    <property type="entry name" value="Caspase-like"/>
    <property type="match status" value="1"/>
</dbReference>
<dbReference type="PANTHER" id="PTHR10454">
    <property type="entry name" value="CASPASE"/>
    <property type="match status" value="1"/>
</dbReference>
<feature type="compositionally biased region" description="Low complexity" evidence="2">
    <location>
        <begin position="21"/>
        <end position="30"/>
    </location>
</feature>
<proteinExistence type="inferred from homology"/>
<comment type="similarity">
    <text evidence="1">Belongs to the peptidase C14A family.</text>
</comment>
<dbReference type="GO" id="GO:0005737">
    <property type="term" value="C:cytoplasm"/>
    <property type="evidence" value="ECO:0007669"/>
    <property type="project" value="TreeGrafter"/>
</dbReference>
<feature type="compositionally biased region" description="Basic and acidic residues" evidence="2">
    <location>
        <begin position="7"/>
        <end position="20"/>
    </location>
</feature>
<feature type="domain" description="Caspase family p20" evidence="3">
    <location>
        <begin position="186"/>
        <end position="309"/>
    </location>
</feature>
<dbReference type="PANTHER" id="PTHR10454:SF232">
    <property type="entry name" value="AT03047P-RELATED"/>
    <property type="match status" value="1"/>
</dbReference>
<evidence type="ECO:0000256" key="2">
    <source>
        <dbReference type="SAM" id="MobiDB-lite"/>
    </source>
</evidence>
<dbReference type="InterPro" id="IPR001309">
    <property type="entry name" value="Pept_C14_p20"/>
</dbReference>
<accession>A0A7R8UXE7</accession>
<organism evidence="4 5">
    <name type="scientific">Hermetia illucens</name>
    <name type="common">Black soldier fly</name>
    <dbReference type="NCBI Taxonomy" id="343691"/>
    <lineage>
        <taxon>Eukaryota</taxon>
        <taxon>Metazoa</taxon>
        <taxon>Ecdysozoa</taxon>
        <taxon>Arthropoda</taxon>
        <taxon>Hexapoda</taxon>
        <taxon>Insecta</taxon>
        <taxon>Pterygota</taxon>
        <taxon>Neoptera</taxon>
        <taxon>Endopterygota</taxon>
        <taxon>Diptera</taxon>
        <taxon>Brachycera</taxon>
        <taxon>Stratiomyomorpha</taxon>
        <taxon>Stratiomyidae</taxon>
        <taxon>Hermetiinae</taxon>
        <taxon>Hermetia</taxon>
    </lineage>
</organism>
<dbReference type="GO" id="GO:0043525">
    <property type="term" value="P:positive regulation of neuron apoptotic process"/>
    <property type="evidence" value="ECO:0007669"/>
    <property type="project" value="TreeGrafter"/>
</dbReference>
<dbReference type="OMA" id="RSETIMD"/>
<feature type="region of interest" description="Disordered" evidence="2">
    <location>
        <begin position="1"/>
        <end position="32"/>
    </location>
</feature>
<dbReference type="GO" id="GO:0004197">
    <property type="term" value="F:cysteine-type endopeptidase activity"/>
    <property type="evidence" value="ECO:0007669"/>
    <property type="project" value="InterPro"/>
</dbReference>
<reference evidence="4 5" key="1">
    <citation type="submission" date="2020-11" db="EMBL/GenBank/DDBJ databases">
        <authorList>
            <person name="Wallbank WR R."/>
            <person name="Pardo Diaz C."/>
            <person name="Kozak K."/>
            <person name="Martin S."/>
            <person name="Jiggins C."/>
            <person name="Moest M."/>
            <person name="Warren A I."/>
            <person name="Generalovic N T."/>
            <person name="Byers J.R.P. K."/>
            <person name="Montejo-Kovacevich G."/>
            <person name="Yen C E."/>
        </authorList>
    </citation>
    <scope>NUCLEOTIDE SEQUENCE [LARGE SCALE GENOMIC DNA]</scope>
</reference>
<evidence type="ECO:0000259" key="3">
    <source>
        <dbReference type="PROSITE" id="PS50208"/>
    </source>
</evidence>
<sequence length="405" mass="45203">MNRKSKSKSEKSKTEVERKVSSTTVRSSESSVRREFRFVTYSVESSSTNRSISERQSMSRLGTSTDAIRQNPFNTEFGGGANRAVSEYCSPYTKRVIRSDAKVVYPPNTPAYNTNYPLRSSTVVTPQGLATPNSSGPPTYLKPFTVLGAVPKSGTVSTGSQVKTSLSNPVVKTGERLAQKKEPKLEPGVVYIFNQEKFDNEKEMRVGTDKDVAALRQTFHGLFKMQTNIFKDLTVKGIKKEIANIEKKDFAKKSCIVIVILTHGTRHDVVCARDGNYSIDDDMLFPMLNNKSLTNKPKIFIIQACKGDYATKEFVYADAKPCSLNAPVQIAKLYSTFEGFLSYRGDSGSLFIQIFCENLKKNKGMKTVLDVMGDTIHQIIHQYGARQVPTITHNLTIPLKFEDYV</sequence>
<dbReference type="InParanoid" id="A0A7R8UXE7"/>
<evidence type="ECO:0000256" key="1">
    <source>
        <dbReference type="ARBA" id="ARBA00010134"/>
    </source>
</evidence>
<dbReference type="AlphaFoldDB" id="A0A7R8UXE7"/>
<dbReference type="InterPro" id="IPR015917">
    <property type="entry name" value="Pept_C14A"/>
</dbReference>
<gene>
    <name evidence="4" type="ORF">HERILL_LOCUS11456</name>
</gene>
<dbReference type="Proteomes" id="UP000594454">
    <property type="component" value="Chromosome 4"/>
</dbReference>
<name>A0A7R8UXE7_HERIL</name>